<evidence type="ECO:0000313" key="2">
    <source>
        <dbReference type="EMBL" id="MED6112821.1"/>
    </source>
</evidence>
<dbReference type="EMBL" id="JASCZI010000647">
    <property type="protein sequence ID" value="MED6112821.1"/>
    <property type="molecule type" value="Genomic_DNA"/>
</dbReference>
<proteinExistence type="predicted"/>
<evidence type="ECO:0000313" key="3">
    <source>
        <dbReference type="Proteomes" id="UP001341840"/>
    </source>
</evidence>
<gene>
    <name evidence="2" type="ORF">PIB30_065200</name>
</gene>
<name>A0ABU6QN20_9FABA</name>
<protein>
    <submittedName>
        <fullName evidence="2">Uncharacterized protein</fullName>
    </submittedName>
</protein>
<feature type="region of interest" description="Disordered" evidence="1">
    <location>
        <begin position="19"/>
        <end position="80"/>
    </location>
</feature>
<evidence type="ECO:0000256" key="1">
    <source>
        <dbReference type="SAM" id="MobiDB-lite"/>
    </source>
</evidence>
<keyword evidence="3" id="KW-1185">Reference proteome</keyword>
<feature type="compositionally biased region" description="Acidic residues" evidence="1">
    <location>
        <begin position="63"/>
        <end position="73"/>
    </location>
</feature>
<dbReference type="Proteomes" id="UP001341840">
    <property type="component" value="Unassembled WGS sequence"/>
</dbReference>
<comment type="caution">
    <text evidence="2">The sequence shown here is derived from an EMBL/GenBank/DDBJ whole genome shotgun (WGS) entry which is preliminary data.</text>
</comment>
<feature type="compositionally biased region" description="Acidic residues" evidence="1">
    <location>
        <begin position="40"/>
        <end position="54"/>
    </location>
</feature>
<organism evidence="2 3">
    <name type="scientific">Stylosanthes scabra</name>
    <dbReference type="NCBI Taxonomy" id="79078"/>
    <lineage>
        <taxon>Eukaryota</taxon>
        <taxon>Viridiplantae</taxon>
        <taxon>Streptophyta</taxon>
        <taxon>Embryophyta</taxon>
        <taxon>Tracheophyta</taxon>
        <taxon>Spermatophyta</taxon>
        <taxon>Magnoliopsida</taxon>
        <taxon>eudicotyledons</taxon>
        <taxon>Gunneridae</taxon>
        <taxon>Pentapetalae</taxon>
        <taxon>rosids</taxon>
        <taxon>fabids</taxon>
        <taxon>Fabales</taxon>
        <taxon>Fabaceae</taxon>
        <taxon>Papilionoideae</taxon>
        <taxon>50 kb inversion clade</taxon>
        <taxon>dalbergioids sensu lato</taxon>
        <taxon>Dalbergieae</taxon>
        <taxon>Pterocarpus clade</taxon>
        <taxon>Stylosanthes</taxon>
    </lineage>
</organism>
<reference evidence="2 3" key="1">
    <citation type="journal article" date="2023" name="Plants (Basel)">
        <title>Bridging the Gap: Combining Genomics and Transcriptomics Approaches to Understand Stylosanthes scabra, an Orphan Legume from the Brazilian Caatinga.</title>
        <authorList>
            <person name="Ferreira-Neto J.R.C."/>
            <person name="da Silva M.D."/>
            <person name="Binneck E."/>
            <person name="de Melo N.F."/>
            <person name="da Silva R.H."/>
            <person name="de Melo A.L.T.M."/>
            <person name="Pandolfi V."/>
            <person name="Bustamante F.O."/>
            <person name="Brasileiro-Vidal A.C."/>
            <person name="Benko-Iseppon A.M."/>
        </authorList>
    </citation>
    <scope>NUCLEOTIDE SEQUENCE [LARGE SCALE GENOMIC DNA]</scope>
    <source>
        <tissue evidence="2">Leaves</tissue>
    </source>
</reference>
<accession>A0ABU6QN20</accession>
<sequence length="168" mass="17626">MAMSREATVSCVSGWVATWRNRDEEASTGNAAGGSLGAESADEDVGSESAEEEGGFGTADVDVGGEEDVEGEVDGSSPTKVTTVGIPTAAELMAREYEVAEQEAAHFAMHYHPTQVIYLPLLRPPAPLKNADGRIGGAALWMAYQGATIAGLVEERERIRVWVTLGSG</sequence>